<keyword evidence="2" id="KW-0964">Secreted</keyword>
<organism evidence="6 7">
    <name type="scientific">Sinocyclocheilus anshuiensis</name>
    <dbReference type="NCBI Taxonomy" id="1608454"/>
    <lineage>
        <taxon>Eukaryota</taxon>
        <taxon>Metazoa</taxon>
        <taxon>Chordata</taxon>
        <taxon>Craniata</taxon>
        <taxon>Vertebrata</taxon>
        <taxon>Euteleostomi</taxon>
        <taxon>Actinopterygii</taxon>
        <taxon>Neopterygii</taxon>
        <taxon>Teleostei</taxon>
        <taxon>Ostariophysi</taxon>
        <taxon>Cypriniformes</taxon>
        <taxon>Cyprinidae</taxon>
        <taxon>Cyprininae</taxon>
        <taxon>Sinocyclocheilus</taxon>
    </lineage>
</organism>
<reference evidence="6" key="1">
    <citation type="submission" date="2025-08" db="UniProtKB">
        <authorList>
            <consortium name="Ensembl"/>
        </authorList>
    </citation>
    <scope>IDENTIFICATION</scope>
</reference>
<dbReference type="InterPro" id="IPR029034">
    <property type="entry name" value="Cystine-knot_cytokine"/>
</dbReference>
<feature type="disulfide bond" evidence="4">
    <location>
        <begin position="133"/>
        <end position="185"/>
    </location>
</feature>
<dbReference type="Proteomes" id="UP000472260">
    <property type="component" value="Unassembled WGS sequence"/>
</dbReference>
<protein>
    <recommendedName>
        <fullName evidence="5">CTCK domain-containing protein</fullName>
    </recommendedName>
</protein>
<dbReference type="SMART" id="SM00041">
    <property type="entry name" value="CT"/>
    <property type="match status" value="1"/>
</dbReference>
<evidence type="ECO:0000313" key="6">
    <source>
        <dbReference type="Ensembl" id="ENSSANP00000023545.1"/>
    </source>
</evidence>
<evidence type="ECO:0000256" key="4">
    <source>
        <dbReference type="PROSITE-ProRule" id="PRU00039"/>
    </source>
</evidence>
<dbReference type="PROSITE" id="PS01225">
    <property type="entry name" value="CTCK_2"/>
    <property type="match status" value="1"/>
</dbReference>
<dbReference type="InterPro" id="IPR050780">
    <property type="entry name" value="Mucin_vWF_Thrombospondin_sf"/>
</dbReference>
<evidence type="ECO:0000256" key="3">
    <source>
        <dbReference type="ARBA" id="ARBA00023157"/>
    </source>
</evidence>
<dbReference type="Ensembl" id="ENSSANT00000025073.1">
    <property type="protein sequence ID" value="ENSSANP00000023545.1"/>
    <property type="gene ID" value="ENSSANG00000012124.1"/>
</dbReference>
<evidence type="ECO:0000256" key="1">
    <source>
        <dbReference type="ARBA" id="ARBA00004613"/>
    </source>
</evidence>
<reference evidence="6" key="2">
    <citation type="submission" date="2025-09" db="UniProtKB">
        <authorList>
            <consortium name="Ensembl"/>
        </authorList>
    </citation>
    <scope>IDENTIFICATION</scope>
</reference>
<dbReference type="PANTHER" id="PTHR11339:SF408">
    <property type="entry name" value="MUCIN-5B"/>
    <property type="match status" value="1"/>
</dbReference>
<sequence>MCASIACAPCPDGFLPVKQEGECCETCKPNNCFYTAPDNTTHILKIGDTHNYKCETVTCQQINDTFVIEKTIPTCPEINPYECVPGTLKLDANGCCNTCELKNCIRVKNTTDVTVNDCKSIHPIEVTSCSGHCDTESMYSMGANIMMHSCSCCQEMKTSIKKVQLKCSDDSVIDHDYVYIESCKCTPVTCENQKTSG</sequence>
<dbReference type="PANTHER" id="PTHR11339">
    <property type="entry name" value="EXTRACELLULAR MATRIX GLYCOPROTEIN RELATED"/>
    <property type="match status" value="1"/>
</dbReference>
<dbReference type="Pfam" id="PF00007">
    <property type="entry name" value="Cys_knot"/>
    <property type="match status" value="1"/>
</dbReference>
<keyword evidence="3 4" id="KW-1015">Disulfide bond</keyword>
<evidence type="ECO:0000259" key="5">
    <source>
        <dbReference type="PROSITE" id="PS01225"/>
    </source>
</evidence>
<evidence type="ECO:0000313" key="7">
    <source>
        <dbReference type="Proteomes" id="UP000472260"/>
    </source>
</evidence>
<dbReference type="Gene3D" id="2.10.90.10">
    <property type="entry name" value="Cystine-knot cytokines"/>
    <property type="match status" value="1"/>
</dbReference>
<dbReference type="InterPro" id="IPR006208">
    <property type="entry name" value="Glyco_hormone_CN"/>
</dbReference>
<comment type="caution">
    <text evidence="4">Lacks conserved residue(s) required for the propagation of feature annotation.</text>
</comment>
<keyword evidence="7" id="KW-1185">Reference proteome</keyword>
<dbReference type="GO" id="GO:0005615">
    <property type="term" value="C:extracellular space"/>
    <property type="evidence" value="ECO:0007669"/>
    <property type="project" value="TreeGrafter"/>
</dbReference>
<comment type="subcellular location">
    <subcellularLocation>
        <location evidence="1">Secreted</location>
    </subcellularLocation>
</comment>
<proteinExistence type="predicted"/>
<name>A0A671LU83_9TELE</name>
<feature type="disulfide bond" evidence="4">
    <location>
        <begin position="118"/>
        <end position="167"/>
    </location>
</feature>
<dbReference type="AlphaFoldDB" id="A0A671LU83"/>
<dbReference type="InterPro" id="IPR006207">
    <property type="entry name" value="Cys_knot_C"/>
</dbReference>
<evidence type="ECO:0000256" key="2">
    <source>
        <dbReference type="ARBA" id="ARBA00022525"/>
    </source>
</evidence>
<feature type="disulfide bond" evidence="4">
    <location>
        <begin position="129"/>
        <end position="183"/>
    </location>
</feature>
<feature type="domain" description="CTCK" evidence="5">
    <location>
        <begin position="104"/>
        <end position="191"/>
    </location>
</feature>
<dbReference type="GO" id="GO:0031012">
    <property type="term" value="C:extracellular matrix"/>
    <property type="evidence" value="ECO:0007669"/>
    <property type="project" value="TreeGrafter"/>
</dbReference>
<accession>A0A671LU83</accession>